<dbReference type="InterPro" id="IPR035906">
    <property type="entry name" value="MetI-like_sf"/>
</dbReference>
<evidence type="ECO:0000256" key="5">
    <source>
        <dbReference type="ARBA" id="ARBA00022723"/>
    </source>
</evidence>
<dbReference type="Pfam" id="PF17760">
    <property type="entry name" value="UvrA_inter"/>
    <property type="match status" value="1"/>
</dbReference>
<evidence type="ECO:0000256" key="13">
    <source>
        <dbReference type="ARBA" id="ARBA00022881"/>
    </source>
</evidence>
<dbReference type="SUPFAM" id="SSF161098">
    <property type="entry name" value="MetI-like"/>
    <property type="match status" value="2"/>
</dbReference>
<proteinExistence type="inferred from homology"/>
<protein>
    <submittedName>
        <fullName evidence="22">UvrA protein</fullName>
    </submittedName>
</protein>
<comment type="caution">
    <text evidence="22">The sequence shown here is derived from an EMBL/GenBank/DDBJ whole genome shotgun (WGS) entry which is preliminary data.</text>
</comment>
<evidence type="ECO:0000256" key="12">
    <source>
        <dbReference type="ARBA" id="ARBA00022840"/>
    </source>
</evidence>
<evidence type="ECO:0000256" key="18">
    <source>
        <dbReference type="ARBA" id="ARBA00023236"/>
    </source>
</evidence>
<dbReference type="Gene3D" id="3.40.50.300">
    <property type="entry name" value="P-loop containing nucleotide triphosphate hydrolases"/>
    <property type="match status" value="3"/>
</dbReference>
<comment type="subcellular location">
    <subcellularLocation>
        <location evidence="2">Cytoplasm</location>
    </subcellularLocation>
    <subcellularLocation>
        <location evidence="1">Membrane</location>
        <topology evidence="1">Multi-pass membrane protein</topology>
    </subcellularLocation>
</comment>
<keyword evidence="16 19" id="KW-0472">Membrane</keyword>
<feature type="transmembrane region" description="Helical" evidence="19">
    <location>
        <begin position="86"/>
        <end position="106"/>
    </location>
</feature>
<feature type="transmembrane region" description="Helical" evidence="19">
    <location>
        <begin position="330"/>
        <end position="349"/>
    </location>
</feature>
<keyword evidence="17" id="KW-0234">DNA repair</keyword>
<dbReference type="Gene3D" id="1.10.3720.10">
    <property type="entry name" value="MetI-like"/>
    <property type="match status" value="2"/>
</dbReference>
<evidence type="ECO:0000313" key="23">
    <source>
        <dbReference type="Proteomes" id="UP000649617"/>
    </source>
</evidence>
<feature type="transmembrane region" description="Helical" evidence="19">
    <location>
        <begin position="285"/>
        <end position="310"/>
    </location>
</feature>
<dbReference type="NCBIfam" id="TIGR00630">
    <property type="entry name" value="uvra"/>
    <property type="match status" value="1"/>
</dbReference>
<feature type="transmembrane region" description="Helical" evidence="19">
    <location>
        <begin position="194"/>
        <end position="217"/>
    </location>
</feature>
<evidence type="ECO:0000256" key="3">
    <source>
        <dbReference type="ARBA" id="ARBA00022490"/>
    </source>
</evidence>
<dbReference type="InterPro" id="IPR003439">
    <property type="entry name" value="ABC_transporter-like_ATP-bd"/>
</dbReference>
<sequence>MSNRPRILDLGTLLIAIPVALPLIIVLAALFGPADEVWLHLREYLLAEYVLNTLLLMLLTGLLAGVFGISTAWLSTHYEFAGHRWVAPALVLPLALPTYVAGYVYADLLEVSGPVQAFIREITGWGVSEFRLPPIRSLPGAAMVMSLVLYPYVYLLVRVNLDSQSSMLSDASRTLGASNFELFRRVTLPLARPAIAGGLALVLMETAAEFGVVEHFGVATLTTGVFRTWLSMGERGAALQLAAWLFLLVIFLVALEQATRRGQRFNLATPDKPARKQRLTGFRSALALIVCLLPVVLGFVLPAGLLLNYALETGDPLLSTRFIGFVKNSLYVSTIAAALCVIGAMWLAYAARLRPTVPVRYGIRVATLGYAIPGLVLATGALLPLTAIDQWLATEFDSINSLMITGTIAGLVFVYIARFMTVAFNSVQGGLGQIHPSLDDAARTLGASPTRLFGRIHVPLLTSTIAYAGLLTFIDVVKELPATLIMRPFNFETLATRVYRLAADERKSSLAFDTLYAEGQRRYVESLSAYARQFLSMMEKPDVDHIEGLSPAISIEQKSTSHNPRSTVGTITEIYDYLRLLFARVGEPRCPDHDEPLAAQTVSQMVDQVLQMQDGERIMILAPVISERKGEHQHVFAELRSNGFVRARVDNIVVDLDATPDLDKNKKHTIEAVIDRVRIRDGLQQRLAESFETALQLSDGVALVRSMEDEKAPPQIFSARFACPQCGYSISELEPRMFSFNNPAGACDSCDGLGVTNFFDPELVVADEDLTLAEGAIRGWDRRNVYYFHMLTSLADHYGFDVEMPFKKLNKKQRQAILFGSGQTRIDFSYANDRGDVIKRRHRFEGVIPNMERRYHETDSNMVRENLQKYLRVADCPSCAGTRLRQESRHVFIGTSNLPEITHGSVEDTLKHFESLKLKGQRATIADKILKEIIARLRFLVDVGLNYLTLDRSADTLSGGEAQRIRLASQIGAGLVGVMYILDEPSIGLHQRDNERLLRTLEHLRDLGNTVLVVEHDEEAIRAADYLIDIGPGAGVHGGKIVAAGGIKDILKAKDSITGQYLSGRKSIAVPGVRTPFDEEKVITLIGAKGNNLQDVTVTIPCGLLTCVTGVSGSGKSTLINQTLYPLAATALNRAETLKPAPFDHMEGMHHLDKVVDIDQSPIGRTPRSNPATYTGLFTPIRELFAQVQESRARGYKPGRFSFNVKGGRCEACQGDGVIKVEMHFLPDIYVPCDVCNGKRYNRETLDVRYKGKNIHEVLDMTIEDARTFFDAVPMLSRKLQTLMDVGLSYVRLGQSATTLSGGEAQRVKLSRELSKRDTGQTLYILDEPTTGLHFHDIAQLLDVLHRLRDAGNTVVVIEHNLDVIKTADWVIDLGPEGGSGGGTIVATGTPEAVAKVRKSHTGRFLKPLVGSGAKR</sequence>
<dbReference type="GO" id="GO:0008270">
    <property type="term" value="F:zinc ion binding"/>
    <property type="evidence" value="ECO:0007669"/>
    <property type="project" value="UniProtKB-KW"/>
</dbReference>
<dbReference type="Gene3D" id="1.10.8.280">
    <property type="entry name" value="ABC transporter ATPase domain-like"/>
    <property type="match status" value="1"/>
</dbReference>
<keyword evidence="7" id="KW-0547">Nucleotide-binding</keyword>
<evidence type="ECO:0000256" key="16">
    <source>
        <dbReference type="ARBA" id="ARBA00023136"/>
    </source>
</evidence>
<feature type="transmembrane region" description="Helical" evidence="19">
    <location>
        <begin position="237"/>
        <end position="255"/>
    </location>
</feature>
<evidence type="ECO:0000256" key="15">
    <source>
        <dbReference type="ARBA" id="ARBA00023125"/>
    </source>
</evidence>
<keyword evidence="4 19" id="KW-0812">Transmembrane</keyword>
<evidence type="ECO:0000256" key="11">
    <source>
        <dbReference type="ARBA" id="ARBA00022833"/>
    </source>
</evidence>
<dbReference type="GO" id="GO:0016887">
    <property type="term" value="F:ATP hydrolysis activity"/>
    <property type="evidence" value="ECO:0007669"/>
    <property type="project" value="InterPro"/>
</dbReference>
<keyword evidence="18" id="KW-0742">SOS response</keyword>
<dbReference type="PROSITE" id="PS00211">
    <property type="entry name" value="ABC_TRANSPORTER_1"/>
    <property type="match status" value="2"/>
</dbReference>
<feature type="transmembrane region" description="Helical" evidence="19">
    <location>
        <begin position="138"/>
        <end position="157"/>
    </location>
</feature>
<dbReference type="Pfam" id="PF17755">
    <property type="entry name" value="UvrA_DNA-bind"/>
    <property type="match status" value="1"/>
</dbReference>
<dbReference type="NCBIfam" id="NF001503">
    <property type="entry name" value="PRK00349.1"/>
    <property type="match status" value="1"/>
</dbReference>
<reference evidence="22" key="1">
    <citation type="submission" date="2021-02" db="EMBL/GenBank/DDBJ databases">
        <authorList>
            <person name="Dougan E. K."/>
            <person name="Rhodes N."/>
            <person name="Thang M."/>
            <person name="Chan C."/>
        </authorList>
    </citation>
    <scope>NUCLEOTIDE SEQUENCE</scope>
</reference>
<dbReference type="InterPro" id="IPR004602">
    <property type="entry name" value="UvrA"/>
</dbReference>
<evidence type="ECO:0000259" key="20">
    <source>
        <dbReference type="PROSITE" id="PS50893"/>
    </source>
</evidence>
<keyword evidence="12" id="KW-0067">ATP-binding</keyword>
<evidence type="ECO:0000256" key="4">
    <source>
        <dbReference type="ARBA" id="ARBA00022692"/>
    </source>
</evidence>
<feature type="domain" description="ABC transmembrane type-1" evidence="21">
    <location>
        <begin position="50"/>
        <end position="256"/>
    </location>
</feature>
<evidence type="ECO:0000256" key="1">
    <source>
        <dbReference type="ARBA" id="ARBA00004141"/>
    </source>
</evidence>
<dbReference type="GO" id="GO:0006289">
    <property type="term" value="P:nucleotide-excision repair"/>
    <property type="evidence" value="ECO:0007669"/>
    <property type="project" value="InterPro"/>
</dbReference>
<dbReference type="FunFam" id="1.10.3720.10:FF:000088">
    <property type="entry name" value="Iron(III) ABC transporter, permease protein"/>
    <property type="match status" value="1"/>
</dbReference>
<keyword evidence="5" id="KW-0479">Metal-binding</keyword>
<dbReference type="PROSITE" id="PS50928">
    <property type="entry name" value="ABC_TM1"/>
    <property type="match status" value="2"/>
</dbReference>
<keyword evidence="10" id="KW-0863">Zinc-finger</keyword>
<dbReference type="GO" id="GO:0055085">
    <property type="term" value="P:transmembrane transport"/>
    <property type="evidence" value="ECO:0007669"/>
    <property type="project" value="InterPro"/>
</dbReference>
<evidence type="ECO:0000256" key="19">
    <source>
        <dbReference type="SAM" id="Phobius"/>
    </source>
</evidence>
<dbReference type="Gene3D" id="1.20.1580.10">
    <property type="entry name" value="ABC transporter ATPase like domain"/>
    <property type="match status" value="3"/>
</dbReference>
<evidence type="ECO:0000256" key="10">
    <source>
        <dbReference type="ARBA" id="ARBA00022771"/>
    </source>
</evidence>
<evidence type="ECO:0000313" key="22">
    <source>
        <dbReference type="EMBL" id="CAE7149720.1"/>
    </source>
</evidence>
<dbReference type="CDD" id="cd03271">
    <property type="entry name" value="ABC_UvrA_II"/>
    <property type="match status" value="1"/>
</dbReference>
<dbReference type="CDD" id="cd06261">
    <property type="entry name" value="TM_PBP2"/>
    <property type="match status" value="2"/>
</dbReference>
<feature type="domain" description="ABC transmembrane type-1" evidence="21">
    <location>
        <begin position="326"/>
        <end position="533"/>
    </location>
</feature>
<keyword evidence="3" id="KW-0963">Cytoplasm</keyword>
<evidence type="ECO:0000256" key="17">
    <source>
        <dbReference type="ARBA" id="ARBA00023204"/>
    </source>
</evidence>
<keyword evidence="11" id="KW-0862">Zinc</keyword>
<evidence type="ECO:0000256" key="7">
    <source>
        <dbReference type="ARBA" id="ARBA00022741"/>
    </source>
</evidence>
<dbReference type="PANTHER" id="PTHR43152">
    <property type="entry name" value="UVRABC SYSTEM PROTEIN A"/>
    <property type="match status" value="1"/>
</dbReference>
<feature type="domain" description="ABC transporter" evidence="20">
    <location>
        <begin position="804"/>
        <end position="1057"/>
    </location>
</feature>
<feature type="transmembrane region" description="Helical" evidence="19">
    <location>
        <begin position="458"/>
        <end position="477"/>
    </location>
</feature>
<keyword evidence="14 19" id="KW-1133">Transmembrane helix</keyword>
<feature type="transmembrane region" description="Helical" evidence="19">
    <location>
        <begin position="12"/>
        <end position="34"/>
    </location>
</feature>
<keyword evidence="9" id="KW-0228">DNA excision</keyword>
<dbReference type="Proteomes" id="UP000649617">
    <property type="component" value="Unassembled WGS sequence"/>
</dbReference>
<dbReference type="OrthoDB" id="8121756at2759"/>
<dbReference type="GO" id="GO:0004518">
    <property type="term" value="F:nuclease activity"/>
    <property type="evidence" value="ECO:0007669"/>
    <property type="project" value="UniProtKB-KW"/>
</dbReference>
<dbReference type="FunFam" id="1.10.8.280:FF:000001">
    <property type="entry name" value="UvrABC system protein A"/>
    <property type="match status" value="1"/>
</dbReference>
<evidence type="ECO:0000256" key="14">
    <source>
        <dbReference type="ARBA" id="ARBA00022989"/>
    </source>
</evidence>
<dbReference type="HAMAP" id="MF_00205">
    <property type="entry name" value="UvrA"/>
    <property type="match status" value="1"/>
</dbReference>
<dbReference type="InterPro" id="IPR017871">
    <property type="entry name" value="ABC_transporter-like_CS"/>
</dbReference>
<accession>A0A812IL79</accession>
<keyword evidence="8" id="KW-0227">DNA damage</keyword>
<feature type="domain" description="ABC transporter" evidence="20">
    <location>
        <begin position="1077"/>
        <end position="1401"/>
    </location>
</feature>
<evidence type="ECO:0000256" key="9">
    <source>
        <dbReference type="ARBA" id="ARBA00022769"/>
    </source>
</evidence>
<dbReference type="Gene3D" id="3.30.190.20">
    <property type="match status" value="1"/>
</dbReference>
<name>A0A812IL79_SYMPI</name>
<keyword evidence="15" id="KW-0238">DNA-binding</keyword>
<keyword evidence="6" id="KW-0677">Repeat</keyword>
<dbReference type="GO" id="GO:0003677">
    <property type="term" value="F:DNA binding"/>
    <property type="evidence" value="ECO:0007669"/>
    <property type="project" value="UniProtKB-KW"/>
</dbReference>
<dbReference type="GO" id="GO:0005737">
    <property type="term" value="C:cytoplasm"/>
    <property type="evidence" value="ECO:0007669"/>
    <property type="project" value="UniProtKB-SubCell"/>
</dbReference>
<evidence type="ECO:0000256" key="6">
    <source>
        <dbReference type="ARBA" id="ARBA00022737"/>
    </source>
</evidence>
<keyword evidence="13" id="KW-0267">Excision nuclease</keyword>
<gene>
    <name evidence="22" type="primary">uvrA</name>
    <name evidence="22" type="ORF">SPIL2461_LOCUS167</name>
</gene>
<dbReference type="InterPro" id="IPR027417">
    <property type="entry name" value="P-loop_NTPase"/>
</dbReference>
<keyword evidence="23" id="KW-1185">Reference proteome</keyword>
<dbReference type="PANTHER" id="PTHR43152:SF3">
    <property type="entry name" value="UVRABC SYSTEM PROTEIN A"/>
    <property type="match status" value="1"/>
</dbReference>
<feature type="transmembrane region" description="Helical" evidence="19">
    <location>
        <begin position="361"/>
        <end position="387"/>
    </location>
</feature>
<feature type="transmembrane region" description="Helical" evidence="19">
    <location>
        <begin position="399"/>
        <end position="417"/>
    </location>
</feature>
<dbReference type="InterPro" id="IPR041102">
    <property type="entry name" value="UvrA_inter"/>
</dbReference>
<dbReference type="GO" id="GO:0009380">
    <property type="term" value="C:excinuclease repair complex"/>
    <property type="evidence" value="ECO:0007669"/>
    <property type="project" value="InterPro"/>
</dbReference>
<dbReference type="Pfam" id="PF00528">
    <property type="entry name" value="BPD_transp_1"/>
    <property type="match status" value="1"/>
</dbReference>
<evidence type="ECO:0000259" key="21">
    <source>
        <dbReference type="PROSITE" id="PS50928"/>
    </source>
</evidence>
<dbReference type="SUPFAM" id="SSF52540">
    <property type="entry name" value="P-loop containing nucleoside triphosphate hydrolases"/>
    <property type="match status" value="2"/>
</dbReference>
<dbReference type="EMBL" id="CAJNIZ010000001">
    <property type="protein sequence ID" value="CAE7149720.1"/>
    <property type="molecule type" value="Genomic_DNA"/>
</dbReference>
<organism evidence="22 23">
    <name type="scientific">Symbiodinium pilosum</name>
    <name type="common">Dinoflagellate</name>
    <dbReference type="NCBI Taxonomy" id="2952"/>
    <lineage>
        <taxon>Eukaryota</taxon>
        <taxon>Sar</taxon>
        <taxon>Alveolata</taxon>
        <taxon>Dinophyceae</taxon>
        <taxon>Suessiales</taxon>
        <taxon>Symbiodiniaceae</taxon>
        <taxon>Symbiodinium</taxon>
    </lineage>
</organism>
<dbReference type="InterPro" id="IPR000515">
    <property type="entry name" value="MetI-like"/>
</dbReference>
<dbReference type="GO" id="GO:0005524">
    <property type="term" value="F:ATP binding"/>
    <property type="evidence" value="ECO:0007669"/>
    <property type="project" value="UniProtKB-KW"/>
</dbReference>
<dbReference type="InterPro" id="IPR041552">
    <property type="entry name" value="UvrA_DNA-bd"/>
</dbReference>
<evidence type="ECO:0000256" key="8">
    <source>
        <dbReference type="ARBA" id="ARBA00022763"/>
    </source>
</evidence>
<dbReference type="PROSITE" id="PS50893">
    <property type="entry name" value="ABC_TRANSPORTER_2"/>
    <property type="match status" value="2"/>
</dbReference>
<dbReference type="FunFam" id="1.20.1580.10:FF:000002">
    <property type="entry name" value="UvrABC system protein A"/>
    <property type="match status" value="1"/>
</dbReference>
<evidence type="ECO:0000256" key="2">
    <source>
        <dbReference type="ARBA" id="ARBA00004496"/>
    </source>
</evidence>
<dbReference type="GO" id="GO:0016020">
    <property type="term" value="C:membrane"/>
    <property type="evidence" value="ECO:0007669"/>
    <property type="project" value="UniProtKB-SubCell"/>
</dbReference>
<feature type="transmembrane region" description="Helical" evidence="19">
    <location>
        <begin position="54"/>
        <end position="74"/>
    </location>
</feature>